<dbReference type="GO" id="GO:0005886">
    <property type="term" value="C:plasma membrane"/>
    <property type="evidence" value="ECO:0000318"/>
    <property type="project" value="GO_Central"/>
</dbReference>
<keyword evidence="4 11" id="KW-1133">Transmembrane helix</keyword>
<proteinExistence type="predicted"/>
<feature type="transmembrane region" description="Helical" evidence="11">
    <location>
        <begin position="214"/>
        <end position="237"/>
    </location>
</feature>
<feature type="transmembrane region" description="Helical" evidence="11">
    <location>
        <begin position="393"/>
        <end position="411"/>
    </location>
</feature>
<evidence type="ECO:0000256" key="5">
    <source>
        <dbReference type="ARBA" id="ARBA00023065"/>
    </source>
</evidence>
<evidence type="ECO:0000256" key="11">
    <source>
        <dbReference type="SAM" id="Phobius"/>
    </source>
</evidence>
<keyword evidence="8" id="KW-0325">Glycoprotein</keyword>
<dbReference type="STRING" id="105231.A0A1Y1HX15"/>
<dbReference type="OrthoDB" id="5984008at2759"/>
<dbReference type="InterPro" id="IPR019594">
    <property type="entry name" value="Glu/Gly-bd"/>
</dbReference>
<sequence length="527" mass="57329">MATHLRVVTAQRPPFVFQNTGGDGTGVPFYGMLVDLLPLLFQYAGMNVTLDYYYTPLDAGGVLQPNGTWTGVIGELVAGRADIAAFPLSLAPGRPDAIDMSYSYYEAGLGMIVKKESGTFDGVTVFLKPFTTKLWLSLIATVVFITLSLHLLAWVSPYGRYEVKKIRNVTSNARIEEFVIHSENSSYLLDALMATVVNPPIPASKSWAVRLPSIAFYLFMVVVVASFTANLASLLTVESFSSLVSNLADLRRKALPFVVNTGGATFTYFTRSMDPSILLMQAKMQTVVGNTAALNMVRSGQVVAYLTDLPTLLHFGGEPPCDLQVVGPEFGPGVYTFGLQKNSNLTKVLNTAMLQLGLNGVLDGLHKKWIDDLDVCSSDGVSNKSLSVQEFAGMWYLLLGVVAFGFLWALGERFSVHLLARFPRLKGEVKRANEALAVHGKRFNLSRRFSMRPSAAPNPDVQSKAFEMSSELGQGFSGVSRHNGSTSPIDRAISKVDEESPLDFGGHENCDYNSNLTAVVMESAPRA</sequence>
<dbReference type="SMART" id="SM00079">
    <property type="entry name" value="PBPe"/>
    <property type="match status" value="1"/>
</dbReference>
<feature type="transmembrane region" description="Helical" evidence="11">
    <location>
        <begin position="134"/>
        <end position="155"/>
    </location>
</feature>
<evidence type="ECO:0000256" key="1">
    <source>
        <dbReference type="ARBA" id="ARBA00004141"/>
    </source>
</evidence>
<dbReference type="Pfam" id="PF10613">
    <property type="entry name" value="Lig_chan-Glu_bd"/>
    <property type="match status" value="1"/>
</dbReference>
<dbReference type="SUPFAM" id="SSF53850">
    <property type="entry name" value="Periplasmic binding protein-like II"/>
    <property type="match status" value="1"/>
</dbReference>
<evidence type="ECO:0000259" key="12">
    <source>
        <dbReference type="SMART" id="SM00079"/>
    </source>
</evidence>
<dbReference type="OMA" id="MQQGTEV"/>
<gene>
    <name evidence="13" type="ORF">KFL_000700130</name>
</gene>
<evidence type="ECO:0000256" key="3">
    <source>
        <dbReference type="ARBA" id="ARBA00022692"/>
    </source>
</evidence>
<reference evidence="13 14" key="1">
    <citation type="journal article" date="2014" name="Nat. Commun.">
        <title>Klebsormidium flaccidum genome reveals primary factors for plant terrestrial adaptation.</title>
        <authorList>
            <person name="Hori K."/>
            <person name="Maruyama F."/>
            <person name="Fujisawa T."/>
            <person name="Togashi T."/>
            <person name="Yamamoto N."/>
            <person name="Seo M."/>
            <person name="Sato S."/>
            <person name="Yamada T."/>
            <person name="Mori H."/>
            <person name="Tajima N."/>
            <person name="Moriyama T."/>
            <person name="Ikeuchi M."/>
            <person name="Watanabe M."/>
            <person name="Wada H."/>
            <person name="Kobayashi K."/>
            <person name="Saito M."/>
            <person name="Masuda T."/>
            <person name="Sasaki-Sekimoto Y."/>
            <person name="Mashiguchi K."/>
            <person name="Awai K."/>
            <person name="Shimojima M."/>
            <person name="Masuda S."/>
            <person name="Iwai M."/>
            <person name="Nobusawa T."/>
            <person name="Narise T."/>
            <person name="Kondo S."/>
            <person name="Saito H."/>
            <person name="Sato R."/>
            <person name="Murakawa M."/>
            <person name="Ihara Y."/>
            <person name="Oshima-Yamada Y."/>
            <person name="Ohtaka K."/>
            <person name="Satoh M."/>
            <person name="Sonobe K."/>
            <person name="Ishii M."/>
            <person name="Ohtani R."/>
            <person name="Kanamori-Sato M."/>
            <person name="Honoki R."/>
            <person name="Miyazaki D."/>
            <person name="Mochizuki H."/>
            <person name="Umetsu J."/>
            <person name="Higashi K."/>
            <person name="Shibata D."/>
            <person name="Kamiya Y."/>
            <person name="Sato N."/>
            <person name="Nakamura Y."/>
            <person name="Tabata S."/>
            <person name="Ida S."/>
            <person name="Kurokawa K."/>
            <person name="Ohta H."/>
        </authorList>
    </citation>
    <scope>NUCLEOTIDE SEQUENCE [LARGE SCALE GENOMIC DNA]</scope>
    <source>
        <strain evidence="13 14">NIES-2285</strain>
    </source>
</reference>
<dbReference type="GO" id="GO:0015276">
    <property type="term" value="F:ligand-gated monoatomic ion channel activity"/>
    <property type="evidence" value="ECO:0000318"/>
    <property type="project" value="GO_Central"/>
</dbReference>
<dbReference type="InterPro" id="IPR001320">
    <property type="entry name" value="Iontro_rcpt_C"/>
</dbReference>
<dbReference type="GO" id="GO:0038023">
    <property type="term" value="F:signaling receptor activity"/>
    <property type="evidence" value="ECO:0000318"/>
    <property type="project" value="GO_Central"/>
</dbReference>
<keyword evidence="5" id="KW-0406">Ion transport</keyword>
<dbReference type="Proteomes" id="UP000054558">
    <property type="component" value="Unassembled WGS sequence"/>
</dbReference>
<evidence type="ECO:0000256" key="6">
    <source>
        <dbReference type="ARBA" id="ARBA00023136"/>
    </source>
</evidence>
<dbReference type="AlphaFoldDB" id="A0A1Y1HX15"/>
<keyword evidence="14" id="KW-1185">Reference proteome</keyword>
<dbReference type="PANTHER" id="PTHR18966">
    <property type="entry name" value="IONOTROPIC GLUTAMATE RECEPTOR"/>
    <property type="match status" value="1"/>
</dbReference>
<keyword evidence="6 11" id="KW-0472">Membrane</keyword>
<evidence type="ECO:0000256" key="9">
    <source>
        <dbReference type="ARBA" id="ARBA00023286"/>
    </source>
</evidence>
<name>A0A1Y1HX15_KLENI</name>
<dbReference type="EMBL" id="DF237019">
    <property type="protein sequence ID" value="GAQ81077.1"/>
    <property type="molecule type" value="Genomic_DNA"/>
</dbReference>
<keyword evidence="7 13" id="KW-0675">Receptor</keyword>
<keyword evidence="2" id="KW-0813">Transport</keyword>
<accession>A0A1Y1HX15</accession>
<evidence type="ECO:0000256" key="4">
    <source>
        <dbReference type="ARBA" id="ARBA00022989"/>
    </source>
</evidence>
<dbReference type="Pfam" id="PF00060">
    <property type="entry name" value="Lig_chan"/>
    <property type="match status" value="1"/>
</dbReference>
<evidence type="ECO:0000256" key="7">
    <source>
        <dbReference type="ARBA" id="ARBA00023170"/>
    </source>
</evidence>
<keyword evidence="10" id="KW-0407">Ion channel</keyword>
<keyword evidence="9" id="KW-1071">Ligand-gated ion channel</keyword>
<comment type="subcellular location">
    <subcellularLocation>
        <location evidence="1">Membrane</location>
        <topology evidence="1">Multi-pass membrane protein</topology>
    </subcellularLocation>
</comment>
<evidence type="ECO:0000256" key="2">
    <source>
        <dbReference type="ARBA" id="ARBA00022448"/>
    </source>
</evidence>
<dbReference type="Gene3D" id="1.10.287.70">
    <property type="match status" value="1"/>
</dbReference>
<evidence type="ECO:0000313" key="14">
    <source>
        <dbReference type="Proteomes" id="UP000054558"/>
    </source>
</evidence>
<protein>
    <submittedName>
        <fullName evidence="13">Glutamate receptor</fullName>
    </submittedName>
</protein>
<feature type="domain" description="Ionotropic glutamate receptor C-terminal" evidence="12">
    <location>
        <begin position="4"/>
        <end position="372"/>
    </location>
</feature>
<evidence type="ECO:0000256" key="8">
    <source>
        <dbReference type="ARBA" id="ARBA00023180"/>
    </source>
</evidence>
<keyword evidence="3 11" id="KW-0812">Transmembrane</keyword>
<evidence type="ECO:0000313" key="13">
    <source>
        <dbReference type="EMBL" id="GAQ81077.1"/>
    </source>
</evidence>
<dbReference type="InterPro" id="IPR015683">
    <property type="entry name" value="Ionotropic_Glu_rcpt"/>
</dbReference>
<organism evidence="13 14">
    <name type="scientific">Klebsormidium nitens</name>
    <name type="common">Green alga</name>
    <name type="synonym">Ulothrix nitens</name>
    <dbReference type="NCBI Taxonomy" id="105231"/>
    <lineage>
        <taxon>Eukaryota</taxon>
        <taxon>Viridiplantae</taxon>
        <taxon>Streptophyta</taxon>
        <taxon>Klebsormidiophyceae</taxon>
        <taxon>Klebsormidiales</taxon>
        <taxon>Klebsormidiaceae</taxon>
        <taxon>Klebsormidium</taxon>
    </lineage>
</organism>
<evidence type="ECO:0000256" key="10">
    <source>
        <dbReference type="ARBA" id="ARBA00023303"/>
    </source>
</evidence>
<dbReference type="Gene3D" id="3.40.190.10">
    <property type="entry name" value="Periplasmic binding protein-like II"/>
    <property type="match status" value="1"/>
</dbReference>